<dbReference type="EMBL" id="CTEC01000002">
    <property type="protein sequence ID" value="CQD17693.1"/>
    <property type="molecule type" value="Genomic_DNA"/>
</dbReference>
<keyword evidence="2" id="KW-0012">Acyltransferase</keyword>
<evidence type="ECO:0000256" key="2">
    <source>
        <dbReference type="ARBA" id="ARBA00023315"/>
    </source>
</evidence>
<dbReference type="PANTHER" id="PTHR10434">
    <property type="entry name" value="1-ACYL-SN-GLYCEROL-3-PHOSPHATE ACYLTRANSFERASE"/>
    <property type="match status" value="1"/>
</dbReference>
<dbReference type="SMART" id="SM00563">
    <property type="entry name" value="PlsC"/>
    <property type="match status" value="1"/>
</dbReference>
<keyword evidence="1" id="KW-0808">Transferase</keyword>
<keyword evidence="4" id="KW-0472">Membrane</keyword>
<feature type="transmembrane region" description="Helical" evidence="4">
    <location>
        <begin position="42"/>
        <end position="62"/>
    </location>
</feature>
<feature type="region of interest" description="Disordered" evidence="3">
    <location>
        <begin position="1"/>
        <end position="30"/>
    </location>
</feature>
<keyword evidence="4" id="KW-1133">Transmembrane helix</keyword>
<evidence type="ECO:0000256" key="4">
    <source>
        <dbReference type="SAM" id="Phobius"/>
    </source>
</evidence>
<feature type="domain" description="Phospholipid/glycerol acyltransferase" evidence="5">
    <location>
        <begin position="103"/>
        <end position="217"/>
    </location>
</feature>
<protein>
    <submittedName>
        <fullName evidence="6">Bifunctional phospholipid biosynthesis enzyme plsC</fullName>
    </submittedName>
</protein>
<reference evidence="7" key="1">
    <citation type="submission" date="2015-03" db="EMBL/GenBank/DDBJ databases">
        <authorList>
            <person name="Urmite Genomes"/>
        </authorList>
    </citation>
    <scope>NUCLEOTIDE SEQUENCE [LARGE SCALE GENOMIC DNA]</scope>
    <source>
        <strain evidence="7">CSUR P1344</strain>
    </source>
</reference>
<evidence type="ECO:0000256" key="1">
    <source>
        <dbReference type="ARBA" id="ARBA00022679"/>
    </source>
</evidence>
<dbReference type="SUPFAM" id="SSF69593">
    <property type="entry name" value="Glycerol-3-phosphate (1)-acyltransferase"/>
    <property type="match status" value="1"/>
</dbReference>
<proteinExistence type="predicted"/>
<keyword evidence="4" id="KW-0812">Transmembrane</keyword>
<dbReference type="OrthoDB" id="25607at2"/>
<dbReference type="CDD" id="cd07989">
    <property type="entry name" value="LPLAT_AGPAT-like"/>
    <property type="match status" value="1"/>
</dbReference>
<dbReference type="Proteomes" id="UP000199601">
    <property type="component" value="Unassembled WGS sequence"/>
</dbReference>
<gene>
    <name evidence="6" type="ORF">BN000_03929</name>
</gene>
<dbReference type="GO" id="GO:0003841">
    <property type="term" value="F:1-acylglycerol-3-phosphate O-acyltransferase activity"/>
    <property type="evidence" value="ECO:0007669"/>
    <property type="project" value="TreeGrafter"/>
</dbReference>
<evidence type="ECO:0000313" key="7">
    <source>
        <dbReference type="Proteomes" id="UP000199601"/>
    </source>
</evidence>
<dbReference type="InterPro" id="IPR002123">
    <property type="entry name" value="Plipid/glycerol_acylTrfase"/>
</dbReference>
<dbReference type="GO" id="GO:0006654">
    <property type="term" value="P:phosphatidic acid biosynthetic process"/>
    <property type="evidence" value="ECO:0007669"/>
    <property type="project" value="TreeGrafter"/>
</dbReference>
<evidence type="ECO:0000259" key="5">
    <source>
        <dbReference type="SMART" id="SM00563"/>
    </source>
</evidence>
<dbReference type="AlphaFoldDB" id="A0A0U1DJB8"/>
<sequence length="273" mass="28918">MTAGGELADPAPAGNPPPADPGGWDVPRSGGPIAGLRRQVSMVAGFGLALPLAAGALGVGLLSRSRRHGVNFFTSTWPKVLLATNGIRINVVGAHNLTAERPAVFLYNHRNRVDPFVAAALMRDNWIKIAKKELARDPIIGTLLKLNDGVFLDRDDTAAAVETLHQVEERAKEGLSILIAPEGTSLETTGVGPFKKGAFRIAMAAGVPIVPIVIRNAEIIAARESMEIHPGTVDVAVLPPIPVDDWTLDALPDRIAEVRGLYLDTLADWPAGP</sequence>
<name>A0A0U1DJB8_9MYCO</name>
<dbReference type="PANTHER" id="PTHR10434:SF66">
    <property type="entry name" value="PHOSPHOLIPID_GLYCEROL ACYLTRANSFERASE DOMAIN-CONTAINING PROTEIN"/>
    <property type="match status" value="1"/>
</dbReference>
<evidence type="ECO:0000313" key="6">
    <source>
        <dbReference type="EMBL" id="CQD17693.1"/>
    </source>
</evidence>
<evidence type="ECO:0000256" key="3">
    <source>
        <dbReference type="SAM" id="MobiDB-lite"/>
    </source>
</evidence>
<accession>A0A0U1DJB8</accession>
<keyword evidence="7" id="KW-1185">Reference proteome</keyword>
<organism evidence="6 7">
    <name type="scientific">Mycobacterium europaeum</name>
    <dbReference type="NCBI Taxonomy" id="761804"/>
    <lineage>
        <taxon>Bacteria</taxon>
        <taxon>Bacillati</taxon>
        <taxon>Actinomycetota</taxon>
        <taxon>Actinomycetes</taxon>
        <taxon>Mycobacteriales</taxon>
        <taxon>Mycobacteriaceae</taxon>
        <taxon>Mycobacterium</taxon>
        <taxon>Mycobacterium simiae complex</taxon>
    </lineage>
</organism>
<dbReference type="Pfam" id="PF01553">
    <property type="entry name" value="Acyltransferase"/>
    <property type="match status" value="1"/>
</dbReference>